<dbReference type="EMBL" id="JANAWD010000372">
    <property type="protein sequence ID" value="KAJ3480481.1"/>
    <property type="molecule type" value="Genomic_DNA"/>
</dbReference>
<gene>
    <name evidence="1" type="ORF">NLI96_g8317</name>
</gene>
<keyword evidence="2" id="KW-1185">Reference proteome</keyword>
<reference evidence="1" key="1">
    <citation type="submission" date="2022-07" db="EMBL/GenBank/DDBJ databases">
        <title>Genome Sequence of Physisporinus lineatus.</title>
        <authorList>
            <person name="Buettner E."/>
        </authorList>
    </citation>
    <scope>NUCLEOTIDE SEQUENCE</scope>
    <source>
        <strain evidence="1">VT162</strain>
    </source>
</reference>
<sequence length="147" mass="16240">MSLTSPRATRPNNQAPHVARNNLLRIYLWFVLDTPVPVIIDSVLSTVYLTITTISEFITNHLLIKFASLAVPAVLSFSGSRLMLDIRVLGVQRGVETHDMSDMIPSFRTRGGQMPNDFSGYEHEGLQLPELSRGTSGQMSSQLPTPS</sequence>
<organism evidence="1 2">
    <name type="scientific">Meripilus lineatus</name>
    <dbReference type="NCBI Taxonomy" id="2056292"/>
    <lineage>
        <taxon>Eukaryota</taxon>
        <taxon>Fungi</taxon>
        <taxon>Dikarya</taxon>
        <taxon>Basidiomycota</taxon>
        <taxon>Agaricomycotina</taxon>
        <taxon>Agaricomycetes</taxon>
        <taxon>Polyporales</taxon>
        <taxon>Meripilaceae</taxon>
        <taxon>Meripilus</taxon>
    </lineage>
</organism>
<evidence type="ECO:0000313" key="2">
    <source>
        <dbReference type="Proteomes" id="UP001212997"/>
    </source>
</evidence>
<proteinExistence type="predicted"/>
<protein>
    <submittedName>
        <fullName evidence="1">Uncharacterized protein</fullName>
    </submittedName>
</protein>
<dbReference type="Proteomes" id="UP001212997">
    <property type="component" value="Unassembled WGS sequence"/>
</dbReference>
<dbReference type="AlphaFoldDB" id="A0AAD5YE28"/>
<evidence type="ECO:0000313" key="1">
    <source>
        <dbReference type="EMBL" id="KAJ3480481.1"/>
    </source>
</evidence>
<comment type="caution">
    <text evidence="1">The sequence shown here is derived from an EMBL/GenBank/DDBJ whole genome shotgun (WGS) entry which is preliminary data.</text>
</comment>
<name>A0AAD5YE28_9APHY</name>
<accession>A0AAD5YE28</accession>